<organism evidence="2">
    <name type="scientific">Larimichthys crocea</name>
    <name type="common">Large yellow croaker</name>
    <name type="synonym">Pseudosciaena crocea</name>
    <dbReference type="NCBI Taxonomy" id="215358"/>
    <lineage>
        <taxon>Eukaryota</taxon>
        <taxon>Metazoa</taxon>
        <taxon>Chordata</taxon>
        <taxon>Craniata</taxon>
        <taxon>Vertebrata</taxon>
        <taxon>Euteleostomi</taxon>
        <taxon>Actinopterygii</taxon>
        <taxon>Neopterygii</taxon>
        <taxon>Teleostei</taxon>
        <taxon>Neoteleostei</taxon>
        <taxon>Acanthomorphata</taxon>
        <taxon>Eupercaria</taxon>
        <taxon>Sciaenidae</taxon>
        <taxon>Larimichthys</taxon>
    </lineage>
</organism>
<sequence>MSLAFWGINDDNGEVDEGTLQQLQDELVRIDPTLKGITVFPQNQPALKRSSSDFQQSQAVRSNQPQRSKSLPSSAGKS</sequence>
<reference evidence="2" key="1">
    <citation type="journal article" date="2015" name="PLoS Genet.">
        <title>Genome Sequencing of the Perciform Fish Larimichthys crocea Provides Insights into Molecular and Genetic Mechanisms of Stress Adaptation.</title>
        <authorList>
            <person name="Ao J."/>
            <person name="Mu Y."/>
            <person name="Xiang L.X."/>
            <person name="Fan D."/>
            <person name="Feng M."/>
            <person name="Zhang S."/>
            <person name="Shi Q."/>
            <person name="Zhu L.Y."/>
            <person name="Li T."/>
            <person name="Ding Y."/>
            <person name="Nie L."/>
            <person name="Li Q."/>
            <person name="Dong W.R."/>
            <person name="Jiang L."/>
            <person name="Sun B."/>
            <person name="Zhang X."/>
            <person name="Li M."/>
            <person name="Zhang H.Q."/>
            <person name="Xie S."/>
            <person name="Zhu Y."/>
            <person name="Jiang X."/>
            <person name="Wang X."/>
            <person name="Mu P."/>
            <person name="Chen W."/>
            <person name="Yue Z."/>
            <person name="Wang Z."/>
            <person name="Wang J."/>
            <person name="Shao J.Z."/>
            <person name="Chen X."/>
        </authorList>
    </citation>
    <scope>NUCLEOTIDE SEQUENCE [LARGE SCALE GENOMIC DNA]</scope>
    <source>
        <strain evidence="2">SSNF</strain>
        <tissue evidence="2">Blood</tissue>
    </source>
</reference>
<evidence type="ECO:0000256" key="1">
    <source>
        <dbReference type="SAM" id="MobiDB-lite"/>
    </source>
</evidence>
<feature type="compositionally biased region" description="Polar residues" evidence="1">
    <location>
        <begin position="52"/>
        <end position="78"/>
    </location>
</feature>
<dbReference type="AlphaFoldDB" id="A0A0F8BHY6"/>
<gene>
    <name evidence="2" type="ORF">EH28_00019</name>
</gene>
<proteinExistence type="predicted"/>
<dbReference type="EMBL" id="KQ045715">
    <property type="protein sequence ID" value="KKF09160.1"/>
    <property type="molecule type" value="Genomic_DNA"/>
</dbReference>
<evidence type="ECO:0000313" key="2">
    <source>
        <dbReference type="EMBL" id="KKF09160.1"/>
    </source>
</evidence>
<name>A0A0F8BHY6_LARCR</name>
<protein>
    <submittedName>
        <fullName evidence="2">Uncharacterized protein</fullName>
    </submittedName>
</protein>
<accession>A0A0F8BHY6</accession>
<feature type="region of interest" description="Disordered" evidence="1">
    <location>
        <begin position="41"/>
        <end position="78"/>
    </location>
</feature>